<dbReference type="STRING" id="208439.AJAP_05505"/>
<feature type="transmembrane region" description="Helical" evidence="9">
    <location>
        <begin position="102"/>
        <end position="122"/>
    </location>
</feature>
<feature type="transmembrane region" description="Helical" evidence="9">
    <location>
        <begin position="33"/>
        <end position="51"/>
    </location>
</feature>
<protein>
    <recommendedName>
        <fullName evidence="2">histidine kinase</fullName>
        <ecNumber evidence="2">2.7.13.3</ecNumber>
    </recommendedName>
</protein>
<name>A0A075UNM7_9PSEU</name>
<keyword evidence="13" id="KW-1185">Reference proteome</keyword>
<evidence type="ECO:0000259" key="10">
    <source>
        <dbReference type="Pfam" id="PF02518"/>
    </source>
</evidence>
<keyword evidence="5" id="KW-0547">Nucleotide-binding</keyword>
<dbReference type="EC" id="2.7.13.3" evidence="2"/>
<evidence type="ECO:0000256" key="9">
    <source>
        <dbReference type="SAM" id="Phobius"/>
    </source>
</evidence>
<keyword evidence="9" id="KW-0472">Membrane</keyword>
<dbReference type="InterPro" id="IPR011712">
    <property type="entry name" value="Sig_transdc_His_kin_sub3_dim/P"/>
</dbReference>
<keyword evidence="9" id="KW-0812">Transmembrane</keyword>
<dbReference type="AlphaFoldDB" id="A0A075UNM7"/>
<dbReference type="eggNOG" id="COG4585">
    <property type="taxonomic scope" value="Bacteria"/>
</dbReference>
<organism evidence="12 13">
    <name type="scientific">Amycolatopsis japonica</name>
    <dbReference type="NCBI Taxonomy" id="208439"/>
    <lineage>
        <taxon>Bacteria</taxon>
        <taxon>Bacillati</taxon>
        <taxon>Actinomycetota</taxon>
        <taxon>Actinomycetes</taxon>
        <taxon>Pseudonocardiales</taxon>
        <taxon>Pseudonocardiaceae</taxon>
        <taxon>Amycolatopsis</taxon>
        <taxon>Amycolatopsis japonica group</taxon>
    </lineage>
</organism>
<dbReference type="GO" id="GO:0016020">
    <property type="term" value="C:membrane"/>
    <property type="evidence" value="ECO:0007669"/>
    <property type="project" value="InterPro"/>
</dbReference>
<dbReference type="GO" id="GO:0046983">
    <property type="term" value="F:protein dimerization activity"/>
    <property type="evidence" value="ECO:0007669"/>
    <property type="project" value="InterPro"/>
</dbReference>
<evidence type="ECO:0000256" key="6">
    <source>
        <dbReference type="ARBA" id="ARBA00022777"/>
    </source>
</evidence>
<accession>A0A075UNM7</accession>
<evidence type="ECO:0000256" key="4">
    <source>
        <dbReference type="ARBA" id="ARBA00022679"/>
    </source>
</evidence>
<comment type="catalytic activity">
    <reaction evidence="1">
        <text>ATP + protein L-histidine = ADP + protein N-phospho-L-histidine.</text>
        <dbReference type="EC" id="2.7.13.3"/>
    </reaction>
</comment>
<dbReference type="InterPro" id="IPR036890">
    <property type="entry name" value="HATPase_C_sf"/>
</dbReference>
<reference evidence="12 13" key="1">
    <citation type="journal article" date="2014" name="J. Biotechnol.">
        <title>Complete genome sequence of the actinobacterium Amycolatopsis japonica MG417-CF17(T) (=DSM 44213T) producing (S,S)-N,N'-ethylenediaminedisuccinic acid.</title>
        <authorList>
            <person name="Stegmann E."/>
            <person name="Albersmeier A."/>
            <person name="Spohn M."/>
            <person name="Gert H."/>
            <person name="Weber T."/>
            <person name="Wohlleben W."/>
            <person name="Kalinowski J."/>
            <person name="Ruckert C."/>
        </authorList>
    </citation>
    <scope>NUCLEOTIDE SEQUENCE [LARGE SCALE GENOMIC DNA]</scope>
    <source>
        <strain evidence="13">MG417-CF17 (DSM 44213)</strain>
    </source>
</reference>
<keyword evidence="9" id="KW-1133">Transmembrane helix</keyword>
<evidence type="ECO:0000313" key="13">
    <source>
        <dbReference type="Proteomes" id="UP000028492"/>
    </source>
</evidence>
<evidence type="ECO:0000256" key="3">
    <source>
        <dbReference type="ARBA" id="ARBA00022553"/>
    </source>
</evidence>
<keyword evidence="7" id="KW-0067">ATP-binding</keyword>
<dbReference type="HOGENOM" id="CLU_000445_20_1_11"/>
<feature type="domain" description="Signal transduction histidine kinase subgroup 3 dimerisation and phosphoacceptor" evidence="11">
    <location>
        <begin position="168"/>
        <end position="231"/>
    </location>
</feature>
<feature type="domain" description="Histidine kinase/HSP90-like ATPase" evidence="10">
    <location>
        <begin position="269"/>
        <end position="355"/>
    </location>
</feature>
<dbReference type="KEGG" id="aja:AJAP_05505"/>
<keyword evidence="4" id="KW-0808">Transferase</keyword>
<dbReference type="Gene3D" id="1.20.5.1930">
    <property type="match status" value="1"/>
</dbReference>
<dbReference type="Proteomes" id="UP000028492">
    <property type="component" value="Chromosome"/>
</dbReference>
<keyword evidence="6" id="KW-0418">Kinase</keyword>
<sequence length="358" mass="37876">MAILRRYAAEIAVTVAVIAGSVAASLGDGAETPRNAAVGWVCVALACAALFLRRRFPLPVTIFTAVCCAIYYPQTDPDGFVLLAFAFALYNNASTGRIRSAAVVAAASMGGVAIGELGAGASRQVDNFAFLLMAGWFIALVAVGAVTYYRREAERTKEAEAQRRATDERLRIARELHDVLGHNLALINVQAGAALHGKDPAKAEEALTTIKKTSKEALRELRATLGMLRQADTPSLARVAELAESAGAHGLTVRTEIDGTATELPPDVEHAAFRVVQEALTNVARHAAANTVVVRIGYTPHDVSVQIDDDGRGGTAEPGNGIRGMTERAEALGGELTAAAREDGGFRVRARLPLRVRK</sequence>
<proteinExistence type="predicted"/>
<dbReference type="InterPro" id="IPR003594">
    <property type="entry name" value="HATPase_dom"/>
</dbReference>
<evidence type="ECO:0000313" key="12">
    <source>
        <dbReference type="EMBL" id="AIG74021.1"/>
    </source>
</evidence>
<keyword evidence="8" id="KW-0902">Two-component regulatory system</keyword>
<dbReference type="SUPFAM" id="SSF55874">
    <property type="entry name" value="ATPase domain of HSP90 chaperone/DNA topoisomerase II/histidine kinase"/>
    <property type="match status" value="1"/>
</dbReference>
<dbReference type="Gene3D" id="3.30.565.10">
    <property type="entry name" value="Histidine kinase-like ATPase, C-terminal domain"/>
    <property type="match status" value="1"/>
</dbReference>
<dbReference type="GO" id="GO:0005524">
    <property type="term" value="F:ATP binding"/>
    <property type="evidence" value="ECO:0007669"/>
    <property type="project" value="UniProtKB-KW"/>
</dbReference>
<dbReference type="GO" id="GO:0000155">
    <property type="term" value="F:phosphorelay sensor kinase activity"/>
    <property type="evidence" value="ECO:0007669"/>
    <property type="project" value="InterPro"/>
</dbReference>
<evidence type="ECO:0000256" key="1">
    <source>
        <dbReference type="ARBA" id="ARBA00000085"/>
    </source>
</evidence>
<dbReference type="CDD" id="cd16917">
    <property type="entry name" value="HATPase_UhpB-NarQ-NarX-like"/>
    <property type="match status" value="1"/>
</dbReference>
<evidence type="ECO:0000256" key="5">
    <source>
        <dbReference type="ARBA" id="ARBA00022741"/>
    </source>
</evidence>
<evidence type="ECO:0000256" key="2">
    <source>
        <dbReference type="ARBA" id="ARBA00012438"/>
    </source>
</evidence>
<dbReference type="Pfam" id="PF02518">
    <property type="entry name" value="HATPase_c"/>
    <property type="match status" value="1"/>
</dbReference>
<dbReference type="PANTHER" id="PTHR24421:SF10">
    <property type="entry name" value="NITRATE_NITRITE SENSOR PROTEIN NARQ"/>
    <property type="match status" value="1"/>
</dbReference>
<evidence type="ECO:0000256" key="7">
    <source>
        <dbReference type="ARBA" id="ARBA00022840"/>
    </source>
</evidence>
<dbReference type="PANTHER" id="PTHR24421">
    <property type="entry name" value="NITRATE/NITRITE SENSOR PROTEIN NARX-RELATED"/>
    <property type="match status" value="1"/>
</dbReference>
<keyword evidence="3" id="KW-0597">Phosphoprotein</keyword>
<feature type="transmembrane region" description="Helical" evidence="9">
    <location>
        <begin position="7"/>
        <end position="27"/>
    </location>
</feature>
<evidence type="ECO:0000259" key="11">
    <source>
        <dbReference type="Pfam" id="PF07730"/>
    </source>
</evidence>
<dbReference type="InterPro" id="IPR050482">
    <property type="entry name" value="Sensor_HK_TwoCompSys"/>
</dbReference>
<evidence type="ECO:0000256" key="8">
    <source>
        <dbReference type="ARBA" id="ARBA00023012"/>
    </source>
</evidence>
<dbReference type="Pfam" id="PF07730">
    <property type="entry name" value="HisKA_3"/>
    <property type="match status" value="1"/>
</dbReference>
<feature type="transmembrane region" description="Helical" evidence="9">
    <location>
        <begin position="128"/>
        <end position="149"/>
    </location>
</feature>
<dbReference type="EMBL" id="CP008953">
    <property type="protein sequence ID" value="AIG74021.1"/>
    <property type="molecule type" value="Genomic_DNA"/>
</dbReference>
<gene>
    <name evidence="12" type="ORF">AJAP_05505</name>
</gene>
<dbReference type="RefSeq" id="WP_038508746.1">
    <property type="nucleotide sequence ID" value="NZ_CP008953.1"/>
</dbReference>